<feature type="compositionally biased region" description="Polar residues" evidence="1">
    <location>
        <begin position="12"/>
        <end position="23"/>
    </location>
</feature>
<organism evidence="2 3">
    <name type="scientific">Magallana gigas</name>
    <name type="common">Pacific oyster</name>
    <name type="synonym">Crassostrea gigas</name>
    <dbReference type="NCBI Taxonomy" id="29159"/>
    <lineage>
        <taxon>Eukaryota</taxon>
        <taxon>Metazoa</taxon>
        <taxon>Spiralia</taxon>
        <taxon>Lophotrochozoa</taxon>
        <taxon>Mollusca</taxon>
        <taxon>Bivalvia</taxon>
        <taxon>Autobranchia</taxon>
        <taxon>Pteriomorphia</taxon>
        <taxon>Ostreida</taxon>
        <taxon>Ostreoidea</taxon>
        <taxon>Ostreidae</taxon>
        <taxon>Magallana</taxon>
    </lineage>
</organism>
<evidence type="ECO:0000313" key="3">
    <source>
        <dbReference type="Proteomes" id="UP000005408"/>
    </source>
</evidence>
<reference evidence="2" key="1">
    <citation type="submission" date="2022-08" db="UniProtKB">
        <authorList>
            <consortium name="EnsemblMetazoa"/>
        </authorList>
    </citation>
    <scope>IDENTIFICATION</scope>
    <source>
        <strain evidence="2">05x7-T-G4-1.051#20</strain>
    </source>
</reference>
<dbReference type="EnsemblMetazoa" id="G3907.1">
    <property type="protein sequence ID" value="G3907.1:cds"/>
    <property type="gene ID" value="G3907"/>
</dbReference>
<accession>A0A8W8MYQ1</accession>
<keyword evidence="3" id="KW-1185">Reference proteome</keyword>
<name>A0A8W8MYQ1_MAGGI</name>
<evidence type="ECO:0000256" key="1">
    <source>
        <dbReference type="SAM" id="MobiDB-lite"/>
    </source>
</evidence>
<feature type="region of interest" description="Disordered" evidence="1">
    <location>
        <begin position="1"/>
        <end position="35"/>
    </location>
</feature>
<dbReference type="AlphaFoldDB" id="A0A8W8MYQ1"/>
<protein>
    <submittedName>
        <fullName evidence="2">Uncharacterized protein</fullName>
    </submittedName>
</protein>
<evidence type="ECO:0000313" key="2">
    <source>
        <dbReference type="EnsemblMetazoa" id="G3907.1:cds"/>
    </source>
</evidence>
<proteinExistence type="predicted"/>
<dbReference type="Proteomes" id="UP000005408">
    <property type="component" value="Unassembled WGS sequence"/>
</dbReference>
<sequence length="214" mass="24531">MSEEKQERATNVIENMQTRQPCQASEEDRSGSDSEAELFLARNGCVFFHTDYVNGQEHLPDKLTEEDQELSPSAMSQDEPDLSILTESSIKKSSPFEMHFKKTKDLALSEITEEGIENDYWSPEILKVFEMCMYLYPVWSGSMLKREGITRDTNVDVENWFGVVKNTILQKKKNINAGLFIRKLHIQIKGRTAEFSLPMHSTKATEKNLENLGD</sequence>